<evidence type="ECO:0000313" key="4">
    <source>
        <dbReference type="EMBL" id="SKA70213.1"/>
    </source>
</evidence>
<feature type="signal peptide" evidence="1">
    <location>
        <begin position="1"/>
        <end position="19"/>
    </location>
</feature>
<dbReference type="STRING" id="92487.SAMN02745130_00688"/>
<feature type="chain" id="PRO_5013205074" evidence="1">
    <location>
        <begin position="20"/>
        <end position="249"/>
    </location>
</feature>
<evidence type="ECO:0000313" key="5">
    <source>
        <dbReference type="Proteomes" id="UP000190460"/>
    </source>
</evidence>
<proteinExistence type="predicted"/>
<keyword evidence="5" id="KW-1185">Reference proteome</keyword>
<dbReference type="OrthoDB" id="5343309at2"/>
<protein>
    <submittedName>
        <fullName evidence="4">Sulfur-oxidizing protein SoxY</fullName>
    </submittedName>
</protein>
<dbReference type="Pfam" id="PF08770">
    <property type="entry name" value="SoxZ"/>
    <property type="match status" value="1"/>
</dbReference>
<evidence type="ECO:0000259" key="3">
    <source>
        <dbReference type="Pfam" id="PF13501"/>
    </source>
</evidence>
<dbReference type="InterPro" id="IPR014756">
    <property type="entry name" value="Ig_E-set"/>
</dbReference>
<dbReference type="InterPro" id="IPR032711">
    <property type="entry name" value="SoxY"/>
</dbReference>
<dbReference type="NCBIfam" id="TIGR04557">
    <property type="entry name" value="fuse_rel_SoxYZ"/>
    <property type="match status" value="1"/>
</dbReference>
<dbReference type="AlphaFoldDB" id="A0A1T4VYZ7"/>
<sequence>MRPFLVFVLSSLLSPWVWADEPDPLNSPQWEFVHQRFLKGEPYQFDGKVKVEAPPDAEDSLNVPVSFQVEGLDSVQEIVVVADLNPLPQVLRFRPKVMRPNLGFRMKLQQGSPIHVAAKTADGLWHVGGVWVNAAGGGCTLPSVGTSSGDWTKTLGKVSANVWQRPDGSNRLRVRLMHPMDTGLASGIPTFHIENLKVLSQDDQVLAELDLFEPLSENPMLSFDVAKQTEFKLEGRDNNGNRIQAEVGR</sequence>
<name>A0A1T4VYZ7_9GAMM</name>
<evidence type="ECO:0000256" key="1">
    <source>
        <dbReference type="SAM" id="SignalP"/>
    </source>
</evidence>
<dbReference type="InterPro" id="IPR014880">
    <property type="entry name" value="SoxZ_dom"/>
</dbReference>
<evidence type="ECO:0000259" key="2">
    <source>
        <dbReference type="Pfam" id="PF08770"/>
    </source>
</evidence>
<gene>
    <name evidence="4" type="ORF">SAMN02745130_00688</name>
</gene>
<reference evidence="4 5" key="1">
    <citation type="submission" date="2017-02" db="EMBL/GenBank/DDBJ databases">
        <authorList>
            <person name="Peterson S.W."/>
        </authorList>
    </citation>
    <scope>NUCLEOTIDE SEQUENCE [LARGE SCALE GENOMIC DNA]</scope>
    <source>
        <strain evidence="4 5">ATCC 49788</strain>
    </source>
</reference>
<dbReference type="EMBL" id="FUYB01000002">
    <property type="protein sequence ID" value="SKA70213.1"/>
    <property type="molecule type" value="Genomic_DNA"/>
</dbReference>
<dbReference type="InterPro" id="IPR030831">
    <property type="entry name" value="Fuse-rel_SoxYZ"/>
</dbReference>
<dbReference type="Gene3D" id="2.60.40.2470">
    <property type="entry name" value="SoxY domain"/>
    <property type="match status" value="1"/>
</dbReference>
<dbReference type="Gene3D" id="2.60.40.10">
    <property type="entry name" value="Immunoglobulins"/>
    <property type="match status" value="1"/>
</dbReference>
<dbReference type="Pfam" id="PF13501">
    <property type="entry name" value="SoxY"/>
    <property type="match status" value="1"/>
</dbReference>
<dbReference type="Proteomes" id="UP000190460">
    <property type="component" value="Unassembled WGS sequence"/>
</dbReference>
<feature type="domain" description="Sulphur oxidation protein SoxZ" evidence="2">
    <location>
        <begin position="167"/>
        <end position="246"/>
    </location>
</feature>
<keyword evidence="1" id="KW-0732">Signal</keyword>
<feature type="domain" description="Ig-like SoxY" evidence="3">
    <location>
        <begin position="36"/>
        <end position="139"/>
    </location>
</feature>
<accession>A0A1T4VYZ7</accession>
<dbReference type="RefSeq" id="WP_078921165.1">
    <property type="nucleotide sequence ID" value="NZ_FUYB01000002.1"/>
</dbReference>
<dbReference type="SUPFAM" id="SSF81296">
    <property type="entry name" value="E set domains"/>
    <property type="match status" value="1"/>
</dbReference>
<dbReference type="InterPro" id="IPR013783">
    <property type="entry name" value="Ig-like_fold"/>
</dbReference>
<organism evidence="4 5">
    <name type="scientific">Thiothrix eikelboomii</name>
    <dbReference type="NCBI Taxonomy" id="92487"/>
    <lineage>
        <taxon>Bacteria</taxon>
        <taxon>Pseudomonadati</taxon>
        <taxon>Pseudomonadota</taxon>
        <taxon>Gammaproteobacteria</taxon>
        <taxon>Thiotrichales</taxon>
        <taxon>Thiotrichaceae</taxon>
        <taxon>Thiothrix</taxon>
    </lineage>
</organism>
<dbReference type="InterPro" id="IPR038162">
    <property type="entry name" value="SoxY_sf"/>
</dbReference>